<dbReference type="EMBL" id="JAZAVJ010000440">
    <property type="protein sequence ID" value="KAK7397760.1"/>
    <property type="molecule type" value="Genomic_DNA"/>
</dbReference>
<evidence type="ECO:0000259" key="1">
    <source>
        <dbReference type="Pfam" id="PF00931"/>
    </source>
</evidence>
<dbReference type="Gene3D" id="3.40.50.300">
    <property type="entry name" value="P-loop containing nucleotide triphosphate hydrolases"/>
    <property type="match status" value="1"/>
</dbReference>
<name>A0ABR1GI21_9HYPO</name>
<gene>
    <name evidence="3" type="ORF">QQX98_012874</name>
</gene>
<evidence type="ECO:0000259" key="2">
    <source>
        <dbReference type="Pfam" id="PF25000"/>
    </source>
</evidence>
<reference evidence="3 4" key="1">
    <citation type="journal article" date="2025" name="Microbiol. Resour. Announc.">
        <title>Draft genome sequences for Neonectria magnoliae and Neonectria punicea, canker pathogens of Liriodendron tulipifera and Acer saccharum in West Virginia.</title>
        <authorList>
            <person name="Petronek H.M."/>
            <person name="Kasson M.T."/>
            <person name="Metheny A.M."/>
            <person name="Stauder C.M."/>
            <person name="Lovett B."/>
            <person name="Lynch S.C."/>
            <person name="Garnas J.R."/>
            <person name="Kasson L.R."/>
            <person name="Stajich J.E."/>
        </authorList>
    </citation>
    <scope>NUCLEOTIDE SEQUENCE [LARGE SCALE GENOMIC DNA]</scope>
    <source>
        <strain evidence="3 4">NRRL 64653</strain>
    </source>
</reference>
<dbReference type="InterPro" id="IPR056681">
    <property type="entry name" value="DUF7779"/>
</dbReference>
<dbReference type="Proteomes" id="UP001498476">
    <property type="component" value="Unassembled WGS sequence"/>
</dbReference>
<dbReference type="InterPro" id="IPR002182">
    <property type="entry name" value="NB-ARC"/>
</dbReference>
<sequence>MGSISKDHWDVAFHRCRSRLTEDECRRIEGVASFDTLRDAIEDLKEKHKQGLFYRCLRRLEPFLSNVQSLAGAVDVFAQAKPEIMSLLWGSLRLALELVVRHANAMEHMTNPGPKPSGLRTFTLHGIGGVGKTATAVQYAHKFKGTYLTVIWVPAESSARLLQALNQAARDLGAATEQNKPEEAREALINRLQQDDQPWLLVFDNVEDVSTLNGCWPASGIGSVLVTSRDAESSHSLTNGGFKITSFDKKAGATSLIQNLAGVDGTLAGNIRLAEQISQKMGGLALGLKQMSSFMREPSCSMEEFLDLWQDKASQQTLFENGAQSVKLGFFQAIRQLTHYALISQEQAGSLSIHRLVQATEILRMTPREGHPRSKETSNTLFPRWEKCAKYASHIDNLALMLPEWSLKPIPEDHFFDIVFESSWYLLETGDMARCEEVSHFAESLCDLSSAQGQIDLSYIYNSYGIIGFQHDKIEESLNWFEKARKLRVDNLGPN</sequence>
<evidence type="ECO:0008006" key="5">
    <source>
        <dbReference type="Google" id="ProtNLM"/>
    </source>
</evidence>
<dbReference type="PANTHER" id="PTHR35205:SF1">
    <property type="entry name" value="ZU5 DOMAIN-CONTAINING PROTEIN"/>
    <property type="match status" value="1"/>
</dbReference>
<feature type="domain" description="NB-ARC" evidence="1">
    <location>
        <begin position="121"/>
        <end position="250"/>
    </location>
</feature>
<dbReference type="SUPFAM" id="SSF52540">
    <property type="entry name" value="P-loop containing nucleoside triphosphate hydrolases"/>
    <property type="match status" value="1"/>
</dbReference>
<keyword evidence="4" id="KW-1185">Reference proteome</keyword>
<evidence type="ECO:0000313" key="4">
    <source>
        <dbReference type="Proteomes" id="UP001498476"/>
    </source>
</evidence>
<dbReference type="Pfam" id="PF25000">
    <property type="entry name" value="DUF7779"/>
    <property type="match status" value="1"/>
</dbReference>
<accession>A0ABR1GI21</accession>
<dbReference type="PANTHER" id="PTHR35205">
    <property type="entry name" value="NB-ARC AND TPR DOMAIN PROTEIN"/>
    <property type="match status" value="1"/>
</dbReference>
<proteinExistence type="predicted"/>
<organism evidence="3 4">
    <name type="scientific">Neonectria punicea</name>
    <dbReference type="NCBI Taxonomy" id="979145"/>
    <lineage>
        <taxon>Eukaryota</taxon>
        <taxon>Fungi</taxon>
        <taxon>Dikarya</taxon>
        <taxon>Ascomycota</taxon>
        <taxon>Pezizomycotina</taxon>
        <taxon>Sordariomycetes</taxon>
        <taxon>Hypocreomycetidae</taxon>
        <taxon>Hypocreales</taxon>
        <taxon>Nectriaceae</taxon>
        <taxon>Neonectria</taxon>
    </lineage>
</organism>
<dbReference type="Pfam" id="PF00931">
    <property type="entry name" value="NB-ARC"/>
    <property type="match status" value="1"/>
</dbReference>
<evidence type="ECO:0000313" key="3">
    <source>
        <dbReference type="EMBL" id="KAK7397760.1"/>
    </source>
</evidence>
<comment type="caution">
    <text evidence="3">The sequence shown here is derived from an EMBL/GenBank/DDBJ whole genome shotgun (WGS) entry which is preliminary data.</text>
</comment>
<protein>
    <recommendedName>
        <fullName evidence="5">NB-ARC domain-containing protein</fullName>
    </recommendedName>
</protein>
<feature type="domain" description="DUF7779" evidence="2">
    <location>
        <begin position="284"/>
        <end position="369"/>
    </location>
</feature>
<dbReference type="InterPro" id="IPR027417">
    <property type="entry name" value="P-loop_NTPase"/>
</dbReference>